<dbReference type="GO" id="GO:0005739">
    <property type="term" value="C:mitochondrion"/>
    <property type="evidence" value="ECO:0007669"/>
    <property type="project" value="GOC"/>
</dbReference>
<comment type="similarity">
    <text evidence="1">Belongs to the SCO1/2 family.</text>
</comment>
<dbReference type="CDD" id="cd02968">
    <property type="entry name" value="SCO"/>
    <property type="match status" value="1"/>
</dbReference>
<dbReference type="InterPro" id="IPR006357">
    <property type="entry name" value="HAD-SF_hydro_IIA"/>
</dbReference>
<proteinExistence type="inferred from homology"/>
<dbReference type="OMA" id="ESPCATM"/>
<dbReference type="SUPFAM" id="SSF52833">
    <property type="entry name" value="Thioredoxin-like"/>
    <property type="match status" value="1"/>
</dbReference>
<dbReference type="InterPro" id="IPR036412">
    <property type="entry name" value="HAD-like_sf"/>
</dbReference>
<dbReference type="GO" id="GO:0045454">
    <property type="term" value="P:cell redox homeostasis"/>
    <property type="evidence" value="ECO:0007669"/>
    <property type="project" value="UniProtKB-ARBA"/>
</dbReference>
<dbReference type="GO" id="GO:0005507">
    <property type="term" value="F:copper ion binding"/>
    <property type="evidence" value="ECO:0007669"/>
    <property type="project" value="UniProtKB-ARBA"/>
</dbReference>
<dbReference type="Pfam" id="PF13344">
    <property type="entry name" value="Hydrolase_6"/>
    <property type="match status" value="1"/>
</dbReference>
<dbReference type="SUPFAM" id="SSF56784">
    <property type="entry name" value="HAD-like"/>
    <property type="match status" value="1"/>
</dbReference>
<organism evidence="4 5">
    <name type="scientific">Trichoderma harzianum</name>
    <name type="common">Hypocrea lixii</name>
    <dbReference type="NCBI Taxonomy" id="5544"/>
    <lineage>
        <taxon>Eukaryota</taxon>
        <taxon>Fungi</taxon>
        <taxon>Dikarya</taxon>
        <taxon>Ascomycota</taxon>
        <taxon>Pezizomycotina</taxon>
        <taxon>Sordariomycetes</taxon>
        <taxon>Hypocreomycetidae</taxon>
        <taxon>Hypocreales</taxon>
        <taxon>Hypocreaceae</taxon>
        <taxon>Trichoderma</taxon>
    </lineage>
</organism>
<gene>
    <name evidence="4" type="ORF">THAR02_04600</name>
</gene>
<sequence>MVGQYLSIFGKLQLASTKTAQQQQLRRRNHVAFDRLIKGPSGRPAESPCATMPAMLLERRIPAEAAPAGAPTIAGPVPTADYTEANEIQDYRAGKEPPFSLKAAILFVATCGGLVWYFEHEKERMQRKRIAEATKGVGRPKVGGTFELTDQNGKTFTSEMMRGKHSLVYFGFTRCPDICPEELDKMARMLDIVDAKIPNNELLPIFVTCDPARDDPPALKSYLAEFHPKFIGLTGTYDQIKDLCKKYRVYFSTPRDVKPGQDYLVDHSIYFYLMDPEGDFVEALGRQHSPEQAAQRRTPPKIVEIRIPASIGALRLYDYMNLLLHTCISTVTAPSFGVIAARPLGSIGGITTIRAERFQLTRCRAHGFWADAGRRPYRDSASSLGHGQLSTASAPVRLERAPSFQQGSVDDTSRKALSEIAFAFDIDGVLYQGSRAIPGAKEMLRKIRSHDIRYVFLTNGGGSHEDAKFKSLSKRLGLSEDEDVIRNRVILSHTPMRGWDESVKKQGTVLITGSHPEIARRVANESVAVTPADIIEANDKVYPFDNLRESLHRESRPLPDGKVVSNTIDPYSKDVPANQLKIDQILVWNDPRDWSLDVQVIHDLLISHRGYLGTISDKNGNAQLPNNGWQQDGQPQLWISNLDLLWKTEYPVNRFGTGAFVEALKGVWAASTGGAELQFSALGKPSRHTYEYAHDRLLHHAPEEPHGKGEKKKPLRRVYMIGDNPESDIRGANEFAPADGTEWVSILVKTGVWKETAAEREPRYKPTVIVDDVVEAIAWAMRNEGVEVTREWLASEDWV</sequence>
<dbReference type="InterPro" id="IPR006353">
    <property type="entry name" value="HAD-SF_hydro_IIA_CECR5"/>
</dbReference>
<evidence type="ECO:0000313" key="4">
    <source>
        <dbReference type="EMBL" id="KKP03308.1"/>
    </source>
</evidence>
<dbReference type="InterPro" id="IPR036249">
    <property type="entry name" value="Thioredoxin-like_sf"/>
</dbReference>
<dbReference type="Pfam" id="PF02630">
    <property type="entry name" value="SCO1-SenC"/>
    <property type="match status" value="1"/>
</dbReference>
<dbReference type="OrthoDB" id="270009at2759"/>
<evidence type="ECO:0008006" key="6">
    <source>
        <dbReference type="Google" id="ProtNLM"/>
    </source>
</evidence>
<dbReference type="Gene3D" id="3.40.30.10">
    <property type="entry name" value="Glutaredoxin"/>
    <property type="match status" value="1"/>
</dbReference>
<dbReference type="Pfam" id="PF13242">
    <property type="entry name" value="Hydrolase_like"/>
    <property type="match status" value="1"/>
</dbReference>
<reference evidence="5" key="1">
    <citation type="journal article" date="2015" name="Genome Announc.">
        <title>Draft whole-genome sequence of the biocontrol agent Trichoderma harzianum T6776.</title>
        <authorList>
            <person name="Baroncelli R."/>
            <person name="Piaggeschi G."/>
            <person name="Fiorini L."/>
            <person name="Bertolini E."/>
            <person name="Zapparata A."/>
            <person name="Pe M.E."/>
            <person name="Sarrocco S."/>
            <person name="Vannacci G."/>
        </authorList>
    </citation>
    <scope>NUCLEOTIDE SEQUENCE [LARGE SCALE GENOMIC DNA]</scope>
    <source>
        <strain evidence="5">T6776</strain>
    </source>
</reference>
<evidence type="ECO:0000313" key="5">
    <source>
        <dbReference type="Proteomes" id="UP000034112"/>
    </source>
</evidence>
<dbReference type="AlphaFoldDB" id="A0A0F9XTA4"/>
<feature type="binding site" evidence="2">
    <location>
        <position position="179"/>
    </location>
    <ligand>
        <name>Cu cation</name>
        <dbReference type="ChEBI" id="CHEBI:23378"/>
    </ligand>
</feature>
<feature type="binding site" evidence="2">
    <location>
        <position position="267"/>
    </location>
    <ligand>
        <name>Cu cation</name>
        <dbReference type="ChEBI" id="CHEBI:23378"/>
    </ligand>
</feature>
<feature type="disulfide bond" description="Redox-active" evidence="3">
    <location>
        <begin position="175"/>
        <end position="179"/>
    </location>
</feature>
<dbReference type="PANTHER" id="PTHR12151">
    <property type="entry name" value="ELECTRON TRANSPORT PROTIN SCO1/SENC FAMILY MEMBER"/>
    <property type="match status" value="1"/>
</dbReference>
<dbReference type="InterPro" id="IPR023214">
    <property type="entry name" value="HAD_sf"/>
</dbReference>
<dbReference type="FunFam" id="3.40.30.10:FF:000013">
    <property type="entry name" value="Blast:Protein SCO1 homolog, mitochondrial"/>
    <property type="match status" value="1"/>
</dbReference>
<evidence type="ECO:0000256" key="2">
    <source>
        <dbReference type="PIRSR" id="PIRSR603782-1"/>
    </source>
</evidence>
<evidence type="ECO:0000256" key="3">
    <source>
        <dbReference type="PIRSR" id="PIRSR603782-2"/>
    </source>
</evidence>
<dbReference type="NCBIfam" id="TIGR01460">
    <property type="entry name" value="HAD-SF-IIA"/>
    <property type="match status" value="1"/>
</dbReference>
<dbReference type="GO" id="GO:0033617">
    <property type="term" value="P:mitochondrial respiratory chain complex IV assembly"/>
    <property type="evidence" value="ECO:0007669"/>
    <property type="project" value="TreeGrafter"/>
</dbReference>
<protein>
    <recommendedName>
        <fullName evidence="6">Thioredoxin domain-containing protein</fullName>
    </recommendedName>
</protein>
<dbReference type="Gene3D" id="3.40.50.1000">
    <property type="entry name" value="HAD superfamily/HAD-like"/>
    <property type="match status" value="2"/>
</dbReference>
<dbReference type="NCBIfam" id="TIGR01456">
    <property type="entry name" value="CECR5"/>
    <property type="match status" value="1"/>
</dbReference>
<keyword evidence="3" id="KW-1015">Disulfide bond</keyword>
<keyword evidence="2" id="KW-0479">Metal-binding</keyword>
<dbReference type="Proteomes" id="UP000034112">
    <property type="component" value="Unassembled WGS sequence"/>
</dbReference>
<dbReference type="PANTHER" id="PTHR12151:SF5">
    <property type="entry name" value="AT19154P"/>
    <property type="match status" value="1"/>
</dbReference>
<dbReference type="EMBL" id="JOKZ01000115">
    <property type="protein sequence ID" value="KKP03308.1"/>
    <property type="molecule type" value="Genomic_DNA"/>
</dbReference>
<evidence type="ECO:0000256" key="1">
    <source>
        <dbReference type="ARBA" id="ARBA00010996"/>
    </source>
</evidence>
<dbReference type="InterPro" id="IPR003782">
    <property type="entry name" value="SCO1/SenC"/>
</dbReference>
<name>A0A0F9XTA4_TRIHA</name>
<comment type="caution">
    <text evidence="4">The sequence shown here is derived from an EMBL/GenBank/DDBJ whole genome shotgun (WGS) entry which is preliminary data.</text>
</comment>
<keyword evidence="2" id="KW-0186">Copper</keyword>
<accession>A0A0F9XTA4</accession>
<feature type="binding site" evidence="2">
    <location>
        <position position="175"/>
    </location>
    <ligand>
        <name>Cu cation</name>
        <dbReference type="ChEBI" id="CHEBI:23378"/>
    </ligand>
</feature>